<gene>
    <name evidence="1" type="ORF">SDC9_135276</name>
</gene>
<dbReference type="AlphaFoldDB" id="A0A645DG25"/>
<reference evidence="1" key="1">
    <citation type="submission" date="2019-08" db="EMBL/GenBank/DDBJ databases">
        <authorList>
            <person name="Kucharzyk K."/>
            <person name="Murdoch R.W."/>
            <person name="Higgins S."/>
            <person name="Loffler F."/>
        </authorList>
    </citation>
    <scope>NUCLEOTIDE SEQUENCE</scope>
</reference>
<dbReference type="EMBL" id="VSSQ01035845">
    <property type="protein sequence ID" value="MPM88175.1"/>
    <property type="molecule type" value="Genomic_DNA"/>
</dbReference>
<protein>
    <submittedName>
        <fullName evidence="1">Uncharacterized protein</fullName>
    </submittedName>
</protein>
<organism evidence="1">
    <name type="scientific">bioreactor metagenome</name>
    <dbReference type="NCBI Taxonomy" id="1076179"/>
    <lineage>
        <taxon>unclassified sequences</taxon>
        <taxon>metagenomes</taxon>
        <taxon>ecological metagenomes</taxon>
    </lineage>
</organism>
<sequence length="79" mass="9290">MRHKTPLVIGVRLSVSVVRVNVFYDVHEIVNRPCLVLYHLVRIGKIERLKSILVKYYAEAKVFVKKAYISCRKIYLMVN</sequence>
<comment type="caution">
    <text evidence="1">The sequence shown here is derived from an EMBL/GenBank/DDBJ whole genome shotgun (WGS) entry which is preliminary data.</text>
</comment>
<evidence type="ECO:0000313" key="1">
    <source>
        <dbReference type="EMBL" id="MPM88175.1"/>
    </source>
</evidence>
<name>A0A645DG25_9ZZZZ</name>
<proteinExistence type="predicted"/>
<accession>A0A645DG25</accession>